<dbReference type="InterPro" id="IPR011659">
    <property type="entry name" value="WD40"/>
</dbReference>
<feature type="domain" description="Hydrazine synthase alpha subunit middle" evidence="2">
    <location>
        <begin position="544"/>
        <end position="608"/>
    </location>
</feature>
<keyword evidence="4" id="KW-1185">Reference proteome</keyword>
<evidence type="ECO:0000256" key="1">
    <source>
        <dbReference type="SAM" id="SignalP"/>
    </source>
</evidence>
<dbReference type="Pfam" id="PF07676">
    <property type="entry name" value="PD40"/>
    <property type="match status" value="1"/>
</dbReference>
<evidence type="ECO:0000259" key="2">
    <source>
        <dbReference type="Pfam" id="PF18582"/>
    </source>
</evidence>
<dbReference type="Gene3D" id="2.120.10.30">
    <property type="entry name" value="TolB, C-terminal domain"/>
    <property type="match status" value="1"/>
</dbReference>
<keyword evidence="1" id="KW-0732">Signal</keyword>
<feature type="chain" id="PRO_5045843647" description="Hydrazine synthase alpha subunit middle domain-containing protein" evidence="1">
    <location>
        <begin position="28"/>
        <end position="891"/>
    </location>
</feature>
<dbReference type="Proteomes" id="UP001269819">
    <property type="component" value="Unassembled WGS sequence"/>
</dbReference>
<gene>
    <name evidence="3" type="ORF">RYS15_00900</name>
</gene>
<dbReference type="InterPro" id="IPR011042">
    <property type="entry name" value="6-blade_b-propeller_TolB-like"/>
</dbReference>
<dbReference type="Pfam" id="PF18582">
    <property type="entry name" value="HZS_alpha"/>
    <property type="match status" value="1"/>
</dbReference>
<accession>A0ABU3VSG6</accession>
<proteinExistence type="predicted"/>
<dbReference type="SUPFAM" id="SSF82171">
    <property type="entry name" value="DPP6 N-terminal domain-like"/>
    <property type="match status" value="1"/>
</dbReference>
<organism evidence="3 4">
    <name type="scientific">Marinobacter xestospongiae</name>
    <dbReference type="NCBI Taxonomy" id="994319"/>
    <lineage>
        <taxon>Bacteria</taxon>
        <taxon>Pseudomonadati</taxon>
        <taxon>Pseudomonadota</taxon>
        <taxon>Gammaproteobacteria</taxon>
        <taxon>Pseudomonadales</taxon>
        <taxon>Marinobacteraceae</taxon>
        <taxon>Marinobacter</taxon>
    </lineage>
</organism>
<reference evidence="3 4" key="1">
    <citation type="submission" date="2023-10" db="EMBL/GenBank/DDBJ databases">
        <title>Characteristics and mechanism of a salt-tolerant marine origin heterotrophic nitrifying- aerobic denitrifying bacteria Marinobacter xestospongiae HN1.</title>
        <authorList>
            <person name="Qi R."/>
        </authorList>
    </citation>
    <scope>NUCLEOTIDE SEQUENCE [LARGE SCALE GENOMIC DNA]</scope>
    <source>
        <strain evidence="3 4">HN1</strain>
    </source>
</reference>
<name>A0ABU3VSG6_9GAMM</name>
<evidence type="ECO:0000313" key="4">
    <source>
        <dbReference type="Proteomes" id="UP001269819"/>
    </source>
</evidence>
<sequence>MASSTTQSSRGPIGCTPTLRASLCALAALLAGCGPGGGSGQAPDPVVAEQPVAFVQRTLDVDPDSNELRGDDRREPDAFRPGARLYLKDRAAPSAALRDITSSLFADDRFLDDEGELRYDVKDLAVSYDGNRLLFALRAPEVDDQTSTWNIWEYDVANDLLRRVIASDTQAEAGHDIAPDYLPDGRIVFASTRQRTAKAILLDEGKPQFDALDEDLDAPAFVLHVMANDGSDIEQITFNQSHDLDPTVLANGKILFSRWDNAGQTRDNGFNLYQVNPDGTGLAYVFGRHSHDSVEGQTVHYFRPLAYNGQVLAQVRPFASQSLAALPALLDTTAFVEADQRLDGSEGDGQVAVVAGYDGSGEPKLNGSYGAASPLFDGTDRYLVSWSPCRLREAFAEGDDRIVNCTEERLAAPDDYDRALPIFGLWLLDKASVTQLPVQSPEEGVQVDEAVLMIDRPLPTHLPPAILDSEAATLANSGYGAVHIRSVYDVDGTDTAPGGIRTLADPVQSEPAARPAMFVRFEKPVSIPDDEVREVDRSAFGRSAAQGMREILGYAPVEPDGSVRAAVPANVAFAISVLDGNGERLSARHQNWLQVRPGETLTCHGCHDPGSDVPHGRPDAGPASVYSGARTTGLEFPNTDPTLVADMGETMAQTYSRINGIRQLQPDLVFEDQWSNDAVVAKAAPFAYRYADLSTPSPVSAACAASWSGFCRTVIHYEQHIHPLWGLDRQIIAADGVTVLDDYTCTGCHSDQDADGALRLPDSQLDLSDGPSPDEPDHFNAYRELLFNDNEQEIIDGALTDVLVDTGEIERDEDGVPILDAEGNTIPVFATVNVPASMNTAGARASSRFLDRFRSGGSHQGFLTEVELKLIAEWLDLGGQYYNNPFDTPED</sequence>
<dbReference type="InterPro" id="IPR040698">
    <property type="entry name" value="HZS_alpha_mid"/>
</dbReference>
<comment type="caution">
    <text evidence="3">The sequence shown here is derived from an EMBL/GenBank/DDBJ whole genome shotgun (WGS) entry which is preliminary data.</text>
</comment>
<evidence type="ECO:0000313" key="3">
    <source>
        <dbReference type="EMBL" id="MDV2077215.1"/>
    </source>
</evidence>
<protein>
    <recommendedName>
        <fullName evidence="2">Hydrazine synthase alpha subunit middle domain-containing protein</fullName>
    </recommendedName>
</protein>
<dbReference type="RefSeq" id="WP_316972210.1">
    <property type="nucleotide sequence ID" value="NZ_JAWIIJ010000001.1"/>
</dbReference>
<dbReference type="EMBL" id="JAWIIJ010000001">
    <property type="protein sequence ID" value="MDV2077215.1"/>
    <property type="molecule type" value="Genomic_DNA"/>
</dbReference>
<feature type="signal peptide" evidence="1">
    <location>
        <begin position="1"/>
        <end position="27"/>
    </location>
</feature>